<dbReference type="InterPro" id="IPR008969">
    <property type="entry name" value="CarboxyPept-like_regulatory"/>
</dbReference>
<dbReference type="SUPFAM" id="SSF56935">
    <property type="entry name" value="Porins"/>
    <property type="match status" value="1"/>
</dbReference>
<dbReference type="AlphaFoldDB" id="A0AAQ1ZIB6"/>
<dbReference type="InterPro" id="IPR037066">
    <property type="entry name" value="Plug_dom_sf"/>
</dbReference>
<evidence type="ECO:0000256" key="1">
    <source>
        <dbReference type="ARBA" id="ARBA00022729"/>
    </source>
</evidence>
<dbReference type="InterPro" id="IPR012910">
    <property type="entry name" value="Plug_dom"/>
</dbReference>
<keyword evidence="3" id="KW-0675">Receptor</keyword>
<dbReference type="Pfam" id="PF07715">
    <property type="entry name" value="Plug"/>
    <property type="match status" value="1"/>
</dbReference>
<organism evidence="3 4">
    <name type="scientific">Segatella buccae</name>
    <dbReference type="NCBI Taxonomy" id="28126"/>
    <lineage>
        <taxon>Bacteria</taxon>
        <taxon>Pseudomonadati</taxon>
        <taxon>Bacteroidota</taxon>
        <taxon>Bacteroidia</taxon>
        <taxon>Bacteroidales</taxon>
        <taxon>Prevotellaceae</taxon>
        <taxon>Segatella</taxon>
    </lineage>
</organism>
<dbReference type="Proteomes" id="UP000255283">
    <property type="component" value="Unassembled WGS sequence"/>
</dbReference>
<accession>A0AAQ1ZIB6</accession>
<dbReference type="EMBL" id="UGTJ01000001">
    <property type="protein sequence ID" value="SUB79918.1"/>
    <property type="molecule type" value="Genomic_DNA"/>
</dbReference>
<dbReference type="SUPFAM" id="SSF49464">
    <property type="entry name" value="Carboxypeptidase regulatory domain-like"/>
    <property type="match status" value="1"/>
</dbReference>
<dbReference type="Gene3D" id="2.60.40.1120">
    <property type="entry name" value="Carboxypeptidase-like, regulatory domain"/>
    <property type="match status" value="1"/>
</dbReference>
<comment type="caution">
    <text evidence="3">The sequence shown here is derived from an EMBL/GenBank/DDBJ whole genome shotgun (WGS) entry which is preliminary data.</text>
</comment>
<sequence length="952" mass="107554">MFNCPIFVAVSTDFVMRISFSMDSKYIFIVLFCWFSLHCAGQKYVNVSGVVADAADKGTLAAATVSFQGKHPRATLANADGRFSIDVVAGESYVLKVSYVGYEPYRRSVTFAKNTTLNVNLKANLRLSEVTVTAKEAQGLVTKSVIGRDAMNQLQPNSLADLMELLPGGYSKDPNMGVANTISLRETGTMTSGGALSHNNAFAISSLGTQFIVDGTPINTDANLQFSPLSDTQHVTSGSGAENYRNITNKGVDMRTIGTDDIERVEVIRGIPSVEYGNLTSGIVDIKKIRRKMPLSARFKADGYSKLFSLGKGIALGSGDARVLNVDLGYLDSKVDPTDNLENYKRLNASLRYTLRKTTAEKAEWKWESAFDYSGSFDNSKADPDLNYGRIDEYRSNYNRMVFTNSWSLKRKKGLLREVEVNTSVSQQLDRLHEKRLVAPQRYGIVPTGWEEGEREAAAVYAEYVADYLCDGKPFNAWLKAKGLLRLDVGKLENRLKVGLNWDFSKNYGDGQVYDMSHPLSVNGWSARPRRYKDIPGLQNLSAFGEENFVAKIGGSVLEGMFGVRLNTMPGLDKRFEMSGKVYADPRVNLNWRLPYLTVGGSPLRLAIASGWGLTTKNPTLNYLYPDNYYSDFVELAYYDTKNPERDSRFVVMSYRQDPTNYAIKPARNRKWEVRLDVDWKENSLSVDYFFEQMTSGFRYSRIYGDYLYKRYDASKMAAGTDWRTLPFENRHVLDGYQQASNGSKMVKQGIELQFTSARIRALRTRVNVSGAWFHTTYTNSQPMFDPVSTVIDNRPVSESYVGLYDWNDGRVNDRLNTNFTLDTQVPEWGFIFTTSVQCMWLIKTKRQEKNGYPIAYISAADGKVHPYTPESEQDVFLKQLVQTYKEDMFRPFTVPMSMIVNLKATKRIGRYMRLSFFANKILDYLPDYKSNGKVIRRNASPYFGVEANLTI</sequence>
<dbReference type="PANTHER" id="PTHR30069:SF29">
    <property type="entry name" value="HEMOGLOBIN AND HEMOGLOBIN-HAPTOGLOBIN-BINDING PROTEIN 1-RELATED"/>
    <property type="match status" value="1"/>
</dbReference>
<name>A0AAQ1ZIB6_9BACT</name>
<dbReference type="GO" id="GO:0015344">
    <property type="term" value="F:siderophore uptake transmembrane transporter activity"/>
    <property type="evidence" value="ECO:0007669"/>
    <property type="project" value="TreeGrafter"/>
</dbReference>
<gene>
    <name evidence="3" type="ORF">NCTC13063_01195</name>
</gene>
<evidence type="ECO:0000259" key="2">
    <source>
        <dbReference type="Pfam" id="PF07715"/>
    </source>
</evidence>
<dbReference type="PANTHER" id="PTHR30069">
    <property type="entry name" value="TONB-DEPENDENT OUTER MEMBRANE RECEPTOR"/>
    <property type="match status" value="1"/>
</dbReference>
<dbReference type="GO" id="GO:0009279">
    <property type="term" value="C:cell outer membrane"/>
    <property type="evidence" value="ECO:0007669"/>
    <property type="project" value="TreeGrafter"/>
</dbReference>
<keyword evidence="1" id="KW-0732">Signal</keyword>
<proteinExistence type="predicted"/>
<dbReference type="Gene3D" id="2.170.130.10">
    <property type="entry name" value="TonB-dependent receptor, plug domain"/>
    <property type="match status" value="1"/>
</dbReference>
<dbReference type="Pfam" id="PF13715">
    <property type="entry name" value="CarbopepD_reg_2"/>
    <property type="match status" value="1"/>
</dbReference>
<feature type="domain" description="TonB-dependent receptor plug" evidence="2">
    <location>
        <begin position="142"/>
        <end position="281"/>
    </location>
</feature>
<dbReference type="GO" id="GO:0044718">
    <property type="term" value="P:siderophore transmembrane transport"/>
    <property type="evidence" value="ECO:0007669"/>
    <property type="project" value="TreeGrafter"/>
</dbReference>
<dbReference type="InterPro" id="IPR039426">
    <property type="entry name" value="TonB-dep_rcpt-like"/>
</dbReference>
<evidence type="ECO:0000313" key="4">
    <source>
        <dbReference type="Proteomes" id="UP000255283"/>
    </source>
</evidence>
<protein>
    <submittedName>
        <fullName evidence="3">Outer membrane cobalamin receptor protein</fullName>
    </submittedName>
</protein>
<evidence type="ECO:0000313" key="3">
    <source>
        <dbReference type="EMBL" id="SUB79918.1"/>
    </source>
</evidence>
<reference evidence="3 4" key="1">
    <citation type="submission" date="2018-06" db="EMBL/GenBank/DDBJ databases">
        <authorList>
            <consortium name="Pathogen Informatics"/>
            <person name="Doyle S."/>
        </authorList>
    </citation>
    <scope>NUCLEOTIDE SEQUENCE [LARGE SCALE GENOMIC DNA]</scope>
    <source>
        <strain evidence="3 4">NCTC13063</strain>
    </source>
</reference>